<dbReference type="Proteomes" id="UP000264541">
    <property type="component" value="Unassembled WGS sequence"/>
</dbReference>
<sequence length="129" mass="14464">MLLRKYMSLLGIGSAKIDLILEKDTYKAGNPVHGYFQVMGGTIEQQIRRIDCDLVMTDKAEGSETVIDTTTMLSTSRIHSEETNKIPFAFQLPASITVSNEDISYRFKTRLTFNEGVKSIDQDIIQIVG</sequence>
<protein>
    <submittedName>
        <fullName evidence="1">Sporulation protein</fullName>
    </submittedName>
</protein>
<reference evidence="1 2" key="1">
    <citation type="submission" date="2018-08" db="EMBL/GenBank/DDBJ databases">
        <title>Bacillus chawlae sp. nov., Bacillus glennii sp. nov., and Bacillus saganii sp. nov. Isolated from the Vehicle Assembly Building at Kennedy Space Center where the Viking Spacecraft were Assembled.</title>
        <authorList>
            <person name="Seuylemezian A."/>
            <person name="Vaishampayan P."/>
        </authorList>
    </citation>
    <scope>NUCLEOTIDE SEQUENCE [LARGE SCALE GENOMIC DNA]</scope>
    <source>
        <strain evidence="1 2">V47-23a</strain>
    </source>
</reference>
<name>A0A372LN64_9BACI</name>
<comment type="caution">
    <text evidence="1">The sequence shown here is derived from an EMBL/GenBank/DDBJ whole genome shotgun (WGS) entry which is preliminary data.</text>
</comment>
<dbReference type="PANTHER" id="PTHR40053:SF1">
    <property type="entry name" value="SPORULATION-CONTROL PROTEIN SPO0M"/>
    <property type="match status" value="1"/>
</dbReference>
<dbReference type="OrthoDB" id="2988706at2"/>
<evidence type="ECO:0000313" key="2">
    <source>
        <dbReference type="Proteomes" id="UP000264541"/>
    </source>
</evidence>
<dbReference type="AlphaFoldDB" id="A0A372LN64"/>
<gene>
    <name evidence="1" type="ORF">D0469_10740</name>
</gene>
<dbReference type="Pfam" id="PF07070">
    <property type="entry name" value="Spo0M"/>
    <property type="match status" value="1"/>
</dbReference>
<keyword evidence="2" id="KW-1185">Reference proteome</keyword>
<evidence type="ECO:0000313" key="1">
    <source>
        <dbReference type="EMBL" id="RFU68956.1"/>
    </source>
</evidence>
<dbReference type="EMBL" id="QVTE01000030">
    <property type="protein sequence ID" value="RFU68956.1"/>
    <property type="molecule type" value="Genomic_DNA"/>
</dbReference>
<dbReference type="InterPro" id="IPR009776">
    <property type="entry name" value="Spore_0_M"/>
</dbReference>
<dbReference type="PANTHER" id="PTHR40053">
    <property type="entry name" value="SPORULATION-CONTROL PROTEIN SPO0M"/>
    <property type="match status" value="1"/>
</dbReference>
<dbReference type="RefSeq" id="WP_117326746.1">
    <property type="nucleotide sequence ID" value="NZ_QVTE01000030.1"/>
</dbReference>
<accession>A0A372LN64</accession>
<proteinExistence type="predicted"/>
<organism evidence="1 2">
    <name type="scientific">Peribacillus saganii</name>
    <dbReference type="NCBI Taxonomy" id="2303992"/>
    <lineage>
        <taxon>Bacteria</taxon>
        <taxon>Bacillati</taxon>
        <taxon>Bacillota</taxon>
        <taxon>Bacilli</taxon>
        <taxon>Bacillales</taxon>
        <taxon>Bacillaceae</taxon>
        <taxon>Peribacillus</taxon>
    </lineage>
</organism>